<dbReference type="GO" id="GO:0005524">
    <property type="term" value="F:ATP binding"/>
    <property type="evidence" value="ECO:0007669"/>
    <property type="project" value="InterPro"/>
</dbReference>
<keyword evidence="2" id="KW-0808">Transferase</keyword>
<feature type="domain" description="Protein kinase" evidence="1">
    <location>
        <begin position="1"/>
        <end position="171"/>
    </location>
</feature>
<keyword evidence="2" id="KW-0418">Kinase</keyword>
<dbReference type="HOGENOM" id="CLU_000288_7_18_1"/>
<dbReference type="Gene3D" id="1.10.510.10">
    <property type="entry name" value="Transferase(Phosphotransferase) domain 1"/>
    <property type="match status" value="1"/>
</dbReference>
<organism evidence="2 3">
    <name type="scientific">Thanatephorus cucumeris (strain AG1-IB / isolate 7/3/14)</name>
    <name type="common">Lettuce bottom rot fungus</name>
    <name type="synonym">Rhizoctonia solani</name>
    <dbReference type="NCBI Taxonomy" id="1108050"/>
    <lineage>
        <taxon>Eukaryota</taxon>
        <taxon>Fungi</taxon>
        <taxon>Dikarya</taxon>
        <taxon>Basidiomycota</taxon>
        <taxon>Agaricomycotina</taxon>
        <taxon>Agaricomycetes</taxon>
        <taxon>Cantharellales</taxon>
        <taxon>Ceratobasidiaceae</taxon>
        <taxon>Rhizoctonia</taxon>
        <taxon>Rhizoctonia solani AG-1</taxon>
    </lineage>
</organism>
<dbReference type="InterPro" id="IPR051681">
    <property type="entry name" value="Ser/Thr_Kinases-Pseudokinases"/>
</dbReference>
<reference evidence="2 3" key="1">
    <citation type="journal article" date="2013" name="J. Biotechnol.">
        <title>Establishment and interpretation of the genome sequence of the phytopathogenic fungus Rhizoctonia solani AG1-IB isolate 7/3/14.</title>
        <authorList>
            <person name="Wibberg D.W."/>
            <person name="Jelonek L.J."/>
            <person name="Rupp O.R."/>
            <person name="Hennig M.H."/>
            <person name="Eikmeyer F.E."/>
            <person name="Goesmann A.G."/>
            <person name="Hartmann A.H."/>
            <person name="Borriss R.B."/>
            <person name="Grosch R.G."/>
            <person name="Puehler A.P."/>
            <person name="Schlueter A.S."/>
        </authorList>
    </citation>
    <scope>NUCLEOTIDE SEQUENCE [LARGE SCALE GENOMIC DNA]</scope>
    <source>
        <strain evidence="3">AG1-IB / isolate 7/3/14</strain>
    </source>
</reference>
<dbReference type="PANTHER" id="PTHR44329">
    <property type="entry name" value="SERINE/THREONINE-PROTEIN KINASE TNNI3K-RELATED"/>
    <property type="match status" value="1"/>
</dbReference>
<proteinExistence type="predicted"/>
<dbReference type="PROSITE" id="PS50011">
    <property type="entry name" value="PROTEIN_KINASE_DOM"/>
    <property type="match status" value="1"/>
</dbReference>
<accession>M5C6K7</accession>
<protein>
    <submittedName>
        <fullName evidence="2">Serine/threonine-protein kinase phg2</fullName>
    </submittedName>
</protein>
<dbReference type="AlphaFoldDB" id="M5C6K7"/>
<dbReference type="Proteomes" id="UP000012065">
    <property type="component" value="Unassembled WGS sequence"/>
</dbReference>
<sequence length="192" mass="21304">MLPSQVHGDLKGANVLIAGDGTPMLADFGSSSLRDTTLQFTRTDTQPGYSLRWTVGTLLLSDEYLNETMAFQAPEIIRGKSGNTTAGDVYSLGMTILEAFTAEVPFPKKSDTSLYGYIVINKKRPHRPREIIPERSVYGNILGSILMGCWSYEPQLRPKATTVWEALKPLTPDMLVEIEEAVDSDEEEEEED</sequence>
<evidence type="ECO:0000313" key="2">
    <source>
        <dbReference type="EMBL" id="CCO34954.1"/>
    </source>
</evidence>
<dbReference type="InterPro" id="IPR011009">
    <property type="entry name" value="Kinase-like_dom_sf"/>
</dbReference>
<comment type="caution">
    <text evidence="2">The sequence shown here is derived from an EMBL/GenBank/DDBJ whole genome shotgun (WGS) entry which is preliminary data.</text>
</comment>
<dbReference type="GO" id="GO:0004674">
    <property type="term" value="F:protein serine/threonine kinase activity"/>
    <property type="evidence" value="ECO:0007669"/>
    <property type="project" value="TreeGrafter"/>
</dbReference>
<dbReference type="InterPro" id="IPR000719">
    <property type="entry name" value="Prot_kinase_dom"/>
</dbReference>
<name>M5C6K7_THACB</name>
<evidence type="ECO:0000313" key="3">
    <source>
        <dbReference type="Proteomes" id="UP000012065"/>
    </source>
</evidence>
<dbReference type="Pfam" id="PF00069">
    <property type="entry name" value="Pkinase"/>
    <property type="match status" value="1"/>
</dbReference>
<dbReference type="SUPFAM" id="SSF56112">
    <property type="entry name" value="Protein kinase-like (PK-like)"/>
    <property type="match status" value="1"/>
</dbReference>
<evidence type="ECO:0000259" key="1">
    <source>
        <dbReference type="PROSITE" id="PS50011"/>
    </source>
</evidence>
<dbReference type="EMBL" id="CAOJ01013885">
    <property type="protein sequence ID" value="CCO34954.1"/>
    <property type="molecule type" value="Genomic_DNA"/>
</dbReference>
<gene>
    <name evidence="2" type="primary">EDR1</name>
    <name evidence="2" type="ORF">BN14_09065</name>
</gene>